<evidence type="ECO:0000313" key="3">
    <source>
        <dbReference type="Proteomes" id="UP000198666"/>
    </source>
</evidence>
<name>A0A1G6J5Y6_9BACI</name>
<keyword evidence="3" id="KW-1185">Reference proteome</keyword>
<dbReference type="Proteomes" id="UP000198666">
    <property type="component" value="Unassembled WGS sequence"/>
</dbReference>
<organism evidence="2 3">
    <name type="scientific">Terribacillus halophilus</name>
    <dbReference type="NCBI Taxonomy" id="361279"/>
    <lineage>
        <taxon>Bacteria</taxon>
        <taxon>Bacillati</taxon>
        <taxon>Bacillota</taxon>
        <taxon>Bacilli</taxon>
        <taxon>Bacillales</taxon>
        <taxon>Bacillaceae</taxon>
        <taxon>Terribacillus</taxon>
    </lineage>
</organism>
<keyword evidence="1" id="KW-0472">Membrane</keyword>
<proteinExistence type="predicted"/>
<sequence length="30" mass="3102">MLALTIITTAIAFITAVASLVLSIKNRKGA</sequence>
<evidence type="ECO:0000313" key="2">
    <source>
        <dbReference type="EMBL" id="SDC14101.1"/>
    </source>
</evidence>
<protein>
    <recommendedName>
        <fullName evidence="4">Holin-like Toxin (Hol-Tox)</fullName>
    </recommendedName>
</protein>
<keyword evidence="1" id="KW-0812">Transmembrane</keyword>
<evidence type="ECO:0008006" key="4">
    <source>
        <dbReference type="Google" id="ProtNLM"/>
    </source>
</evidence>
<evidence type="ECO:0000256" key="1">
    <source>
        <dbReference type="SAM" id="Phobius"/>
    </source>
</evidence>
<dbReference type="STRING" id="361279.SAMN05421663_101486"/>
<dbReference type="EMBL" id="FMZB01000001">
    <property type="protein sequence ID" value="SDC14101.1"/>
    <property type="molecule type" value="Genomic_DNA"/>
</dbReference>
<dbReference type="AlphaFoldDB" id="A0A1G6J5Y6"/>
<accession>A0A1G6J5Y6</accession>
<feature type="transmembrane region" description="Helical" evidence="1">
    <location>
        <begin position="6"/>
        <end position="24"/>
    </location>
</feature>
<reference evidence="3" key="1">
    <citation type="submission" date="2016-10" db="EMBL/GenBank/DDBJ databases">
        <authorList>
            <person name="Varghese N."/>
            <person name="Submissions S."/>
        </authorList>
    </citation>
    <scope>NUCLEOTIDE SEQUENCE [LARGE SCALE GENOMIC DNA]</scope>
    <source>
        <strain evidence="3">DSM 21620</strain>
    </source>
</reference>
<gene>
    <name evidence="2" type="ORF">SAMN05421663_101486</name>
</gene>
<keyword evidence="1" id="KW-1133">Transmembrane helix</keyword>